<evidence type="ECO:0000313" key="12">
    <source>
        <dbReference type="Proteomes" id="UP000289738"/>
    </source>
</evidence>
<dbReference type="SUPFAM" id="SSF51445">
    <property type="entry name" value="(Trans)glycosidases"/>
    <property type="match status" value="2"/>
</dbReference>
<gene>
    <name evidence="11" type="ORF">Ahy_B03g067659</name>
</gene>
<dbReference type="Proteomes" id="UP000289738">
    <property type="component" value="Chromosome B03"/>
</dbReference>
<dbReference type="STRING" id="3818.A0A445A7E3"/>
<evidence type="ECO:0000256" key="8">
    <source>
        <dbReference type="RuleBase" id="RU004335"/>
    </source>
</evidence>
<evidence type="ECO:0000256" key="4">
    <source>
        <dbReference type="ARBA" id="ARBA00022801"/>
    </source>
</evidence>
<comment type="similarity">
    <text evidence="2 8">Belongs to the glycosyl hydrolase 17 family.</text>
</comment>
<organism evidence="11 12">
    <name type="scientific">Arachis hypogaea</name>
    <name type="common">Peanut</name>
    <dbReference type="NCBI Taxonomy" id="3818"/>
    <lineage>
        <taxon>Eukaryota</taxon>
        <taxon>Viridiplantae</taxon>
        <taxon>Streptophyta</taxon>
        <taxon>Embryophyta</taxon>
        <taxon>Tracheophyta</taxon>
        <taxon>Spermatophyta</taxon>
        <taxon>Magnoliopsida</taxon>
        <taxon>eudicotyledons</taxon>
        <taxon>Gunneridae</taxon>
        <taxon>Pentapetalae</taxon>
        <taxon>rosids</taxon>
        <taxon>fabids</taxon>
        <taxon>Fabales</taxon>
        <taxon>Fabaceae</taxon>
        <taxon>Papilionoideae</taxon>
        <taxon>50 kb inversion clade</taxon>
        <taxon>dalbergioids sensu lato</taxon>
        <taxon>Dalbergieae</taxon>
        <taxon>Pterocarpus clade</taxon>
        <taxon>Arachis</taxon>
    </lineage>
</organism>
<evidence type="ECO:0000256" key="9">
    <source>
        <dbReference type="RuleBase" id="RU004336"/>
    </source>
</evidence>
<keyword evidence="5 9" id="KW-0326">Glycosidase</keyword>
<dbReference type="InterPro" id="IPR017853">
    <property type="entry name" value="GH"/>
</dbReference>
<feature type="chain" id="PRO_5019078021" description="glucan endo-1,3-beta-D-glucosidase" evidence="10">
    <location>
        <begin position="22"/>
        <end position="637"/>
    </location>
</feature>
<feature type="signal peptide" evidence="10">
    <location>
        <begin position="1"/>
        <end position="21"/>
    </location>
</feature>
<evidence type="ECO:0000256" key="1">
    <source>
        <dbReference type="ARBA" id="ARBA00000382"/>
    </source>
</evidence>
<comment type="caution">
    <text evidence="11">The sequence shown here is derived from an EMBL/GenBank/DDBJ whole genome shotgun (WGS) entry which is preliminary data.</text>
</comment>
<dbReference type="InterPro" id="IPR000490">
    <property type="entry name" value="Glyco_hydro_17"/>
</dbReference>
<keyword evidence="12" id="KW-1185">Reference proteome</keyword>
<evidence type="ECO:0000256" key="10">
    <source>
        <dbReference type="SAM" id="SignalP"/>
    </source>
</evidence>
<evidence type="ECO:0000256" key="3">
    <source>
        <dbReference type="ARBA" id="ARBA00012780"/>
    </source>
</evidence>
<dbReference type="Pfam" id="PF00332">
    <property type="entry name" value="Glyco_hydro_17"/>
    <property type="match status" value="2"/>
</dbReference>
<keyword evidence="10" id="KW-0732">Signal</keyword>
<keyword evidence="4 9" id="KW-0378">Hydrolase</keyword>
<dbReference type="PANTHER" id="PTHR32227">
    <property type="entry name" value="GLUCAN ENDO-1,3-BETA-GLUCOSIDASE BG1-RELATED-RELATED"/>
    <property type="match status" value="1"/>
</dbReference>
<name>A0A445A7E3_ARAHY</name>
<evidence type="ECO:0000313" key="11">
    <source>
        <dbReference type="EMBL" id="RYR22374.1"/>
    </source>
</evidence>
<dbReference type="EMBL" id="SDMP01000013">
    <property type="protein sequence ID" value="RYR22374.1"/>
    <property type="molecule type" value="Genomic_DNA"/>
</dbReference>
<dbReference type="FunFam" id="3.20.20.80:FF:000010">
    <property type="entry name" value="glucan endo-1,3-beta-glucosidase, basic"/>
    <property type="match status" value="2"/>
</dbReference>
<dbReference type="Gene3D" id="3.20.20.80">
    <property type="entry name" value="Glycosidases"/>
    <property type="match status" value="2"/>
</dbReference>
<accession>A0A445A7E3</accession>
<evidence type="ECO:0000256" key="6">
    <source>
        <dbReference type="ARBA" id="ARBA00033335"/>
    </source>
</evidence>
<dbReference type="EC" id="3.2.1.39" evidence="3"/>
<dbReference type="GO" id="GO:0042973">
    <property type="term" value="F:glucan endo-1,3-beta-D-glucosidase activity"/>
    <property type="evidence" value="ECO:0007669"/>
    <property type="project" value="UniProtKB-EC"/>
</dbReference>
<dbReference type="InterPro" id="IPR044965">
    <property type="entry name" value="Glyco_hydro_17_plant"/>
</dbReference>
<dbReference type="AlphaFoldDB" id="A0A445A7E3"/>
<comment type="catalytic activity">
    <reaction evidence="1">
        <text>Hydrolysis of (1-&gt;3)-beta-D-glucosidic linkages in (1-&gt;3)-beta-D-glucans.</text>
        <dbReference type="EC" id="3.2.1.39"/>
    </reaction>
</comment>
<evidence type="ECO:0000256" key="5">
    <source>
        <dbReference type="ARBA" id="ARBA00023295"/>
    </source>
</evidence>
<evidence type="ECO:0000256" key="2">
    <source>
        <dbReference type="ARBA" id="ARBA00008773"/>
    </source>
</evidence>
<dbReference type="PROSITE" id="PS00587">
    <property type="entry name" value="GLYCOSYL_HYDROL_F17"/>
    <property type="match status" value="2"/>
</dbReference>
<protein>
    <recommendedName>
        <fullName evidence="3">glucan endo-1,3-beta-D-glucosidase</fullName>
        <ecNumber evidence="3">3.2.1.39</ecNumber>
    </recommendedName>
    <alternativeName>
        <fullName evidence="6">(1-&gt;3)-beta-glucan endohydrolase</fullName>
    </alternativeName>
    <alternativeName>
        <fullName evidence="7">Beta-1,3-endoglucanase</fullName>
    </alternativeName>
</protein>
<sequence length="637" mass="69846">MIAILLLLGILSFTQVELTGAVVGVCYGRNGDNLPSQQQVIDLYKSNGITRMRIYDPDQATLQALKGSNIELILDVPKDKLQSLTDATTAANWVNTNIKAYSPDVKFKYIAVGNEVEPNDGYSNYVLQAMQNIQNAINSANLQIKVSTAIKTDLVASPAYPPDSGVFSDAAINYIRPIIKFLVSNGSPLLANVYPYFAYKDNPSIGLDYSLFTKQDKNDAGYTNLFDAILDALYAALEKEGANNVNVVVSESGWPSAGGNVGATVENAGTYYKNLISHVKGGTVKRPNGPIETYLFAMFDEDLKTGDESEKHFGVFNPDRSPKYQLKAQIGACYGRDGNNLPPQQQVINLYKSKGITRMRIYDPDEATLQALKGSNIELILGVPNDKIQSLTDSKTATNWVNTNVKPYSPSVKFRYITVGNEIEPSDPLSKNVVTAMQNIQKAINSANLQNQIKVSTAIKTDLVTNPYPPNKGVFSDPALPYIKPIVNFLVQNGAPLLVNVYPYFSYVGNQKSISLEYALFTQKGKNDAGYQNLFDAILDSVYAALEKVNAPNLKIVVSESGWPSQGGVGASDQNAGTYYKNLINHVKGGTIKRPKGPIETYLFAMFDEDLKKGAETEKHFGLFRPDKSPKYQITFN</sequence>
<reference evidence="11 12" key="1">
    <citation type="submission" date="2019-01" db="EMBL/GenBank/DDBJ databases">
        <title>Sequencing of cultivated peanut Arachis hypogaea provides insights into genome evolution and oil improvement.</title>
        <authorList>
            <person name="Chen X."/>
        </authorList>
    </citation>
    <scope>NUCLEOTIDE SEQUENCE [LARGE SCALE GENOMIC DNA]</scope>
    <source>
        <strain evidence="12">cv. Fuhuasheng</strain>
        <tissue evidence="11">Leaves</tissue>
    </source>
</reference>
<evidence type="ECO:0000256" key="7">
    <source>
        <dbReference type="ARBA" id="ARBA00033417"/>
    </source>
</evidence>
<dbReference type="GO" id="GO:0005975">
    <property type="term" value="P:carbohydrate metabolic process"/>
    <property type="evidence" value="ECO:0007669"/>
    <property type="project" value="InterPro"/>
</dbReference>
<proteinExistence type="inferred from homology"/>